<comment type="caution">
    <text evidence="3">The sequence shown here is derived from an EMBL/GenBank/DDBJ whole genome shotgun (WGS) entry which is preliminary data.</text>
</comment>
<dbReference type="Proteomes" id="UP000572670">
    <property type="component" value="Unassembled WGS sequence"/>
</dbReference>
<gene>
    <name evidence="3" type="ORF">HDA34_002398</name>
</gene>
<feature type="domain" description="ATP-grasp" evidence="2">
    <location>
        <begin position="136"/>
        <end position="386"/>
    </location>
</feature>
<accession>A0ABR6D3E3</accession>
<dbReference type="RefSeq" id="WP_134377351.1">
    <property type="nucleotide sequence ID" value="NZ_BAAAYW010000023.1"/>
</dbReference>
<evidence type="ECO:0000313" key="3">
    <source>
        <dbReference type="EMBL" id="MBA9060634.1"/>
    </source>
</evidence>
<name>A0ABR6D3E3_9MICC</name>
<dbReference type="EMBL" id="JACJIK010000002">
    <property type="protein sequence ID" value="MBA9060634.1"/>
    <property type="molecule type" value="Genomic_DNA"/>
</dbReference>
<dbReference type="Gene3D" id="3.30.470.20">
    <property type="entry name" value="ATP-grasp fold, B domain"/>
    <property type="match status" value="1"/>
</dbReference>
<keyword evidence="4" id="KW-1185">Reference proteome</keyword>
<dbReference type="Pfam" id="PF18604">
    <property type="entry name" value="PreAtp-grasp"/>
    <property type="match status" value="1"/>
</dbReference>
<evidence type="ECO:0000259" key="2">
    <source>
        <dbReference type="PROSITE" id="PS50975"/>
    </source>
</evidence>
<dbReference type="PROSITE" id="PS50975">
    <property type="entry name" value="ATP_GRASP"/>
    <property type="match status" value="1"/>
</dbReference>
<evidence type="ECO:0000256" key="1">
    <source>
        <dbReference type="PROSITE-ProRule" id="PRU00409"/>
    </source>
</evidence>
<dbReference type="GeneID" id="93364673"/>
<protein>
    <recommendedName>
        <fullName evidence="2">ATP-grasp domain-containing protein</fullName>
    </recommendedName>
</protein>
<dbReference type="InterPro" id="IPR040754">
    <property type="entry name" value="PreAtp-grasp"/>
</dbReference>
<organism evidence="3 4">
    <name type="scientific">Micrococcus yunnanensis</name>
    <dbReference type="NCBI Taxonomy" id="566027"/>
    <lineage>
        <taxon>Bacteria</taxon>
        <taxon>Bacillati</taxon>
        <taxon>Actinomycetota</taxon>
        <taxon>Actinomycetes</taxon>
        <taxon>Micrococcales</taxon>
        <taxon>Micrococcaceae</taxon>
        <taxon>Micrococcus</taxon>
    </lineage>
</organism>
<dbReference type="SUPFAM" id="SSF56059">
    <property type="entry name" value="Glutathione synthetase ATP-binding domain-like"/>
    <property type="match status" value="1"/>
</dbReference>
<reference evidence="3 4" key="1">
    <citation type="submission" date="2020-08" db="EMBL/GenBank/DDBJ databases">
        <title>Sequencing the genomes of 1000 actinobacteria strains.</title>
        <authorList>
            <person name="Klenk H.-P."/>
        </authorList>
    </citation>
    <scope>NUCLEOTIDE SEQUENCE [LARGE SCALE GENOMIC DNA]</scope>
    <source>
        <strain evidence="3 4">DSM 21948</strain>
    </source>
</reference>
<keyword evidence="1" id="KW-0547">Nucleotide-binding</keyword>
<keyword evidence="1" id="KW-0067">ATP-binding</keyword>
<proteinExistence type="predicted"/>
<sequence length="440" mass="47652">MMRKKDIRSYSAHGLWFVEAGDTVLSISDIDQTFVRHVFDSKGIERREIAFERMPAGVGEGRTFDGNALVADSQLVASLRQKVHGGLITTAEALWMTPETAELIGMLGLEGSSTLAAGGGMRSAGYEVFNSKYAFRVFAAGIDVPIPEGVAVFTREAAERATLGLLSKPEVHGVMCKRAHGGGGGANHLIYTDSWARQSDPRSSGASKQTHVKKSMHVSVADQVSKFWEAQWEWMSNGQTFPVVVEHALNAERTLYVETCVTDDAVFSPVVGELVYKAGALVGELCPAPSVSDLIGQRLKKQAHRVFDLYHKMGYRGVFSVDFVVLSDAGKVYITEVNARYTGSTHLYRVMPHLVEKFAGDSVVYQFEVNGKAGNNTLEVFLERVSDNNLCLGTQADRAAVAVTPPLGSSLDGPVMAAAIAPSEAEVYEIAAILQNEVDE</sequence>
<dbReference type="InterPro" id="IPR011761">
    <property type="entry name" value="ATP-grasp"/>
</dbReference>
<evidence type="ECO:0000313" key="4">
    <source>
        <dbReference type="Proteomes" id="UP000572670"/>
    </source>
</evidence>